<dbReference type="SMART" id="SM00717">
    <property type="entry name" value="SANT"/>
    <property type="match status" value="2"/>
</dbReference>
<feature type="domain" description="Myb-like" evidence="6">
    <location>
        <begin position="10"/>
        <end position="71"/>
    </location>
</feature>
<evidence type="ECO:0000259" key="6">
    <source>
        <dbReference type="PROSITE" id="PS50090"/>
    </source>
</evidence>
<keyword evidence="3" id="KW-0175">Coiled coil</keyword>
<feature type="compositionally biased region" description="Polar residues" evidence="4">
    <location>
        <begin position="471"/>
        <end position="480"/>
    </location>
</feature>
<feature type="region of interest" description="Disordered" evidence="4">
    <location>
        <begin position="469"/>
        <end position="523"/>
    </location>
</feature>
<keyword evidence="1 2" id="KW-0539">Nucleus</keyword>
<feature type="region of interest" description="Disordered" evidence="4">
    <location>
        <begin position="355"/>
        <end position="401"/>
    </location>
</feature>
<dbReference type="InterPro" id="IPR044822">
    <property type="entry name" value="Myb_DNA-bind_4"/>
</dbReference>
<feature type="DNA-binding region" description="Homeobox" evidence="1">
    <location>
        <begin position="289"/>
        <end position="350"/>
    </location>
</feature>
<keyword evidence="1 2" id="KW-0371">Homeobox</keyword>
<evidence type="ECO:0000256" key="3">
    <source>
        <dbReference type="SAM" id="Coils"/>
    </source>
</evidence>
<dbReference type="CDD" id="cd00086">
    <property type="entry name" value="homeodomain"/>
    <property type="match status" value="1"/>
</dbReference>
<name>A0ABR4BQS5_9HELO</name>
<dbReference type="PROSITE" id="PS50071">
    <property type="entry name" value="HOMEOBOX_2"/>
    <property type="match status" value="1"/>
</dbReference>
<dbReference type="Pfam" id="PF13837">
    <property type="entry name" value="Myb_DNA-bind_4"/>
    <property type="match status" value="1"/>
</dbReference>
<evidence type="ECO:0000259" key="5">
    <source>
        <dbReference type="PROSITE" id="PS50071"/>
    </source>
</evidence>
<keyword evidence="1 2" id="KW-0238">DNA-binding</keyword>
<evidence type="ECO:0000256" key="2">
    <source>
        <dbReference type="RuleBase" id="RU000682"/>
    </source>
</evidence>
<feature type="compositionally biased region" description="Basic and acidic residues" evidence="4">
    <location>
        <begin position="481"/>
        <end position="491"/>
    </location>
</feature>
<feature type="region of interest" description="Disordered" evidence="4">
    <location>
        <begin position="153"/>
        <end position="292"/>
    </location>
</feature>
<dbReference type="EMBL" id="JAZHXI010000026">
    <property type="protein sequence ID" value="KAL2059807.1"/>
    <property type="molecule type" value="Genomic_DNA"/>
</dbReference>
<feature type="compositionally biased region" description="Acidic residues" evidence="4">
    <location>
        <begin position="182"/>
        <end position="197"/>
    </location>
</feature>
<evidence type="ECO:0000256" key="4">
    <source>
        <dbReference type="SAM" id="MobiDB-lite"/>
    </source>
</evidence>
<keyword evidence="8" id="KW-1185">Reference proteome</keyword>
<feature type="compositionally biased region" description="Polar residues" evidence="4">
    <location>
        <begin position="268"/>
        <end position="277"/>
    </location>
</feature>
<reference evidence="7 8" key="1">
    <citation type="journal article" date="2024" name="Commun. Biol.">
        <title>Comparative genomic analysis of thermophilic fungi reveals convergent evolutionary adaptations and gene losses.</title>
        <authorList>
            <person name="Steindorff A.S."/>
            <person name="Aguilar-Pontes M.V."/>
            <person name="Robinson A.J."/>
            <person name="Andreopoulos B."/>
            <person name="LaButti K."/>
            <person name="Kuo A."/>
            <person name="Mondo S."/>
            <person name="Riley R."/>
            <person name="Otillar R."/>
            <person name="Haridas S."/>
            <person name="Lipzen A."/>
            <person name="Grimwood J."/>
            <person name="Schmutz J."/>
            <person name="Clum A."/>
            <person name="Reid I.D."/>
            <person name="Moisan M.C."/>
            <person name="Butler G."/>
            <person name="Nguyen T.T.M."/>
            <person name="Dewar K."/>
            <person name="Conant G."/>
            <person name="Drula E."/>
            <person name="Henrissat B."/>
            <person name="Hansel C."/>
            <person name="Singer S."/>
            <person name="Hutchinson M.I."/>
            <person name="de Vries R.P."/>
            <person name="Natvig D.O."/>
            <person name="Powell A.J."/>
            <person name="Tsang A."/>
            <person name="Grigoriev I.V."/>
        </authorList>
    </citation>
    <scope>NUCLEOTIDE SEQUENCE [LARGE SCALE GENOMIC DNA]</scope>
    <source>
        <strain evidence="7 8">CBS 494.80</strain>
    </source>
</reference>
<dbReference type="InterPro" id="IPR009057">
    <property type="entry name" value="Homeodomain-like_sf"/>
</dbReference>
<dbReference type="Proteomes" id="UP001595075">
    <property type="component" value="Unassembled WGS sequence"/>
</dbReference>
<comment type="caution">
    <text evidence="7">The sequence shown here is derived from an EMBL/GenBank/DDBJ whole genome shotgun (WGS) entry which is preliminary data.</text>
</comment>
<evidence type="ECO:0008006" key="9">
    <source>
        <dbReference type="Google" id="ProtNLM"/>
    </source>
</evidence>
<dbReference type="Pfam" id="PF00046">
    <property type="entry name" value="Homeodomain"/>
    <property type="match status" value="1"/>
</dbReference>
<sequence>MSANSTSLARWTDEEHQILVQLTNDQLELESHDHSQEISWAAHWRQVSVQLQESGYNRTNTACQSYWKRIVETQKANEEAAGPRWDDSEHQILLGMTEDQLALEKEDKSAVIPWPKHWKKVSLRLQESGYHRTANSCAAYWLKVGYDFSVDTHEPPERPMFPGDEVESTEENEHENVFQDEWQVEDEDGKDYEDEGGSEPNRASVGESTSPTPQAEEAQPGDFPEPKHILLSNATSVFTPTITPVPSEKDYSEDESYQPRQREPTKSKMAQTPTKAESTPPKPRSPKVPLKRGFRFTAEQREVLEAQAIRVNGCYPDGDRRMELAEELGVDEKTVRNWFVHRRSQKGQWLLANMTTPGQSAHDDSFVSEGSPAVSLSSGSKRKSLPVDSKEDNSPIGNGTERYISKKPRIMKGSSPIVFTSVGVPSGSTTPYISQNPPVAGAAAPPEPAATSMTPSLPVDITPATLRGAAQSPNLPTLDSEQQRPRVHAEQHQQSFKRSPSVPTPVPGADWNPINSAKAREPRAIVSAASTPTPAFHVLPSNGPLPSQHPYGKPVSATPPSVEPNLQQATSAAPLPRPSAGLTEIDEKQWMLSKASTLQSEVENLQRDETAWLHRLSLIDERINAVTNEENNLEEAKRTEIREAIREIEERYRGRNDYVKAQQSDLVRQRDVELAGLFKNRVDGKKKTTALRLFRDLVGLLEED</sequence>
<feature type="domain" description="Myb-like" evidence="6">
    <location>
        <begin position="77"/>
        <end position="145"/>
    </location>
</feature>
<feature type="coiled-coil region" evidence="3">
    <location>
        <begin position="616"/>
        <end position="651"/>
    </location>
</feature>
<dbReference type="SMART" id="SM00389">
    <property type="entry name" value="HOX"/>
    <property type="match status" value="1"/>
</dbReference>
<feature type="compositionally biased region" description="Polar residues" evidence="4">
    <location>
        <begin position="232"/>
        <end position="244"/>
    </location>
</feature>
<feature type="domain" description="Homeobox" evidence="5">
    <location>
        <begin position="287"/>
        <end position="349"/>
    </location>
</feature>
<dbReference type="Gene3D" id="1.10.10.60">
    <property type="entry name" value="Homeodomain-like"/>
    <property type="match status" value="2"/>
</dbReference>
<feature type="region of interest" description="Disordered" evidence="4">
    <location>
        <begin position="535"/>
        <end position="580"/>
    </location>
</feature>
<evidence type="ECO:0000313" key="7">
    <source>
        <dbReference type="EMBL" id="KAL2059807.1"/>
    </source>
</evidence>
<feature type="compositionally biased region" description="Acidic residues" evidence="4">
    <location>
        <begin position="164"/>
        <end position="173"/>
    </location>
</feature>
<organism evidence="7 8">
    <name type="scientific">Oculimacula yallundae</name>
    <dbReference type="NCBI Taxonomy" id="86028"/>
    <lineage>
        <taxon>Eukaryota</taxon>
        <taxon>Fungi</taxon>
        <taxon>Dikarya</taxon>
        <taxon>Ascomycota</taxon>
        <taxon>Pezizomycotina</taxon>
        <taxon>Leotiomycetes</taxon>
        <taxon>Helotiales</taxon>
        <taxon>Ploettnerulaceae</taxon>
        <taxon>Oculimacula</taxon>
    </lineage>
</organism>
<proteinExistence type="predicted"/>
<dbReference type="InterPro" id="IPR001356">
    <property type="entry name" value="HD"/>
</dbReference>
<evidence type="ECO:0000313" key="8">
    <source>
        <dbReference type="Proteomes" id="UP001595075"/>
    </source>
</evidence>
<accession>A0ABR4BQS5</accession>
<evidence type="ECO:0000256" key="1">
    <source>
        <dbReference type="PROSITE-ProRule" id="PRU00108"/>
    </source>
</evidence>
<dbReference type="PROSITE" id="PS50090">
    <property type="entry name" value="MYB_LIKE"/>
    <property type="match status" value="2"/>
</dbReference>
<comment type="subcellular location">
    <subcellularLocation>
        <location evidence="1 2">Nucleus</location>
    </subcellularLocation>
</comment>
<gene>
    <name evidence="7" type="ORF">VTL71DRAFT_10191</name>
</gene>
<dbReference type="InterPro" id="IPR001005">
    <property type="entry name" value="SANT/Myb"/>
</dbReference>
<dbReference type="SUPFAM" id="SSF46689">
    <property type="entry name" value="Homeodomain-like"/>
    <property type="match status" value="1"/>
</dbReference>
<protein>
    <recommendedName>
        <fullName evidence="9">Homeobox domain-containing protein</fullName>
    </recommendedName>
</protein>